<dbReference type="Proteomes" id="UP000427769">
    <property type="component" value="Chromosome"/>
</dbReference>
<evidence type="ECO:0000259" key="2">
    <source>
        <dbReference type="Pfam" id="PF19657"/>
    </source>
</evidence>
<feature type="domain" description="DUF6160" evidence="2">
    <location>
        <begin position="3"/>
        <end position="75"/>
    </location>
</feature>
<feature type="chain" id="PRO_5024432022" description="DUF6160 domain-containing protein" evidence="1">
    <location>
        <begin position="21"/>
        <end position="224"/>
    </location>
</feature>
<evidence type="ECO:0000313" key="4">
    <source>
        <dbReference type="Proteomes" id="UP000427769"/>
    </source>
</evidence>
<dbReference type="Pfam" id="PF19657">
    <property type="entry name" value="DUF6160"/>
    <property type="match status" value="1"/>
</dbReference>
<name>A0A5K7YWE3_9BACT</name>
<dbReference type="KEGG" id="dwd:DSCW_10730"/>
<reference evidence="3 4" key="1">
    <citation type="submission" date="2019-11" db="EMBL/GenBank/DDBJ databases">
        <title>Comparative genomics of hydrocarbon-degrading Desulfosarcina strains.</title>
        <authorList>
            <person name="Watanabe M."/>
            <person name="Kojima H."/>
            <person name="Fukui M."/>
        </authorList>
    </citation>
    <scope>NUCLEOTIDE SEQUENCE [LARGE SCALE GENOMIC DNA]</scope>
    <source>
        <strain evidence="3 4">PP31</strain>
    </source>
</reference>
<proteinExistence type="predicted"/>
<feature type="signal peptide" evidence="1">
    <location>
        <begin position="1"/>
        <end position="20"/>
    </location>
</feature>
<evidence type="ECO:0000256" key="1">
    <source>
        <dbReference type="SAM" id="SignalP"/>
    </source>
</evidence>
<evidence type="ECO:0000313" key="3">
    <source>
        <dbReference type="EMBL" id="BBO73656.1"/>
    </source>
</evidence>
<keyword evidence="4" id="KW-1185">Reference proteome</keyword>
<gene>
    <name evidence="3" type="ORF">DSCW_10730</name>
</gene>
<dbReference type="OrthoDB" id="6078536at2"/>
<dbReference type="EMBL" id="AP021875">
    <property type="protein sequence ID" value="BBO73656.1"/>
    <property type="molecule type" value="Genomic_DNA"/>
</dbReference>
<organism evidence="3 4">
    <name type="scientific">Desulfosarcina widdelii</name>
    <dbReference type="NCBI Taxonomy" id="947919"/>
    <lineage>
        <taxon>Bacteria</taxon>
        <taxon>Pseudomonadati</taxon>
        <taxon>Thermodesulfobacteriota</taxon>
        <taxon>Desulfobacteria</taxon>
        <taxon>Desulfobacterales</taxon>
        <taxon>Desulfosarcinaceae</taxon>
        <taxon>Desulfosarcina</taxon>
    </lineage>
</organism>
<keyword evidence="1" id="KW-0732">Signal</keyword>
<protein>
    <recommendedName>
        <fullName evidence="2">DUF6160 domain-containing protein</fullName>
    </recommendedName>
</protein>
<dbReference type="AlphaFoldDB" id="A0A5K7YWE3"/>
<dbReference type="InterPro" id="IPR046158">
    <property type="entry name" value="DUF6160"/>
</dbReference>
<dbReference type="RefSeq" id="WP_155302746.1">
    <property type="nucleotide sequence ID" value="NZ_AP021875.1"/>
</dbReference>
<accession>A0A5K7YWE3</accession>
<sequence>MKKVLAIIAIVMLVPFTAFGMEMMADTALEDVTGQAGVSISIDNVQMDFQMGYLGWGDSDGILYPDDLATAGLSDLLDTIEDGGWVYLSQMKFLGIVIDKYMVGTAGITPLNPTFHDGTAFAAADLSALTIDVGQIYTQFTSAFVPDTVNNLATGVKIGVPTLSIVVVQIAPFNISLVSYATDPNTGDLIPATPATDSTDTLGTMAMGAIQLDTKGGSITIFAH</sequence>